<feature type="domain" description="ATPase AAA-type core" evidence="1">
    <location>
        <begin position="76"/>
        <end position="191"/>
    </location>
</feature>
<dbReference type="InterPro" id="IPR003959">
    <property type="entry name" value="ATPase_AAA_core"/>
</dbReference>
<dbReference type="SUPFAM" id="SSF52540">
    <property type="entry name" value="P-loop containing nucleoside triphosphate hydrolases"/>
    <property type="match status" value="1"/>
</dbReference>
<comment type="caution">
    <text evidence="2">The sequence shown here is derived from an EMBL/GenBank/DDBJ whole genome shotgun (WGS) entry which is preliminary data.</text>
</comment>
<reference evidence="2 3" key="1">
    <citation type="submission" date="2019-07" db="EMBL/GenBank/DDBJ databases">
        <authorList>
            <person name="Kim J."/>
        </authorList>
    </citation>
    <scope>NUCLEOTIDE SEQUENCE [LARGE SCALE GENOMIC DNA]</scope>
    <source>
        <strain evidence="2 3">N4</strain>
    </source>
</reference>
<dbReference type="Pfam" id="PF00004">
    <property type="entry name" value="AAA"/>
    <property type="match status" value="1"/>
</dbReference>
<keyword evidence="3" id="KW-1185">Reference proteome</keyword>
<dbReference type="EMBL" id="VNJK01000006">
    <property type="protein sequence ID" value="TVX86022.1"/>
    <property type="molecule type" value="Genomic_DNA"/>
</dbReference>
<accession>A0A559IEE0</accession>
<dbReference type="RefSeq" id="WP_144994785.1">
    <property type="nucleotide sequence ID" value="NZ_VNJK01000006.1"/>
</dbReference>
<gene>
    <name evidence="2" type="ORF">FPZ44_24050</name>
</gene>
<dbReference type="GO" id="GO:0016887">
    <property type="term" value="F:ATP hydrolysis activity"/>
    <property type="evidence" value="ECO:0007669"/>
    <property type="project" value="InterPro"/>
</dbReference>
<dbReference type="OrthoDB" id="5037894at2"/>
<protein>
    <submittedName>
        <fullName evidence="2">AAA family ATPase</fullName>
    </submittedName>
</protein>
<dbReference type="Gene3D" id="3.40.50.300">
    <property type="entry name" value="P-loop containing nucleotide triphosphate hydrolases"/>
    <property type="match status" value="1"/>
</dbReference>
<dbReference type="Proteomes" id="UP000318102">
    <property type="component" value="Unassembled WGS sequence"/>
</dbReference>
<dbReference type="InterPro" id="IPR027417">
    <property type="entry name" value="P-loop_NTPase"/>
</dbReference>
<name>A0A559IEE0_9BACL</name>
<evidence type="ECO:0000313" key="2">
    <source>
        <dbReference type="EMBL" id="TVX86022.1"/>
    </source>
</evidence>
<dbReference type="AlphaFoldDB" id="A0A559IEE0"/>
<organism evidence="2 3">
    <name type="scientific">Paenibacillus agilis</name>
    <dbReference type="NCBI Taxonomy" id="3020863"/>
    <lineage>
        <taxon>Bacteria</taxon>
        <taxon>Bacillati</taxon>
        <taxon>Bacillota</taxon>
        <taxon>Bacilli</taxon>
        <taxon>Bacillales</taxon>
        <taxon>Paenibacillaceae</taxon>
        <taxon>Paenibacillus</taxon>
    </lineage>
</organism>
<proteinExistence type="predicted"/>
<evidence type="ECO:0000313" key="3">
    <source>
        <dbReference type="Proteomes" id="UP000318102"/>
    </source>
</evidence>
<evidence type="ECO:0000259" key="1">
    <source>
        <dbReference type="Pfam" id="PF00004"/>
    </source>
</evidence>
<dbReference type="GO" id="GO:0005524">
    <property type="term" value="F:ATP binding"/>
    <property type="evidence" value="ECO:0007669"/>
    <property type="project" value="InterPro"/>
</dbReference>
<sequence length="367" mass="42448">MKIVKTGEITRIFSDDLKTFDKIPVGNYKVCFHPMMGFYLEDADSFKINEKPYGKHPQKIAKVVSLYNNIERSVGVILSGKKGMGKSMFARLLSASFAETHEMPTIIVTEAYQGIVEFIESIKQECIVMFDEFEKVFDNSEKKEHQDKLLSLFDGVSQTKRLYVVTVNEIRRVNQYMINRPGRFHYHLQFNYPSAEEIELYLKDKLKPEYHNQITLVQRFSNRFDLNYDSLRAIAFELNLGYSFLETMEDLNISSTENESVRYDVTIHHSNGLVVTTEESINLMSALTRIGYHTSGDFASVMFSPLEVEIIDKEVFTAYSENVDFDVRYDNDNEVLTDESEITVDKIVFKKRVVGGAQYGKEFRDLV</sequence>